<dbReference type="SUPFAM" id="SSF52499">
    <property type="entry name" value="Isochorismatase-like hydrolases"/>
    <property type="match status" value="1"/>
</dbReference>
<gene>
    <name evidence="4" type="ORF">ERS020247_00434</name>
</gene>
<dbReference type="PANTHER" id="PTHR43540:SF6">
    <property type="entry name" value="ISOCHORISMATASE-LIKE DOMAIN-CONTAINING PROTEIN"/>
    <property type="match status" value="1"/>
</dbReference>
<dbReference type="Gene3D" id="3.40.50.850">
    <property type="entry name" value="Isochorismatase-like"/>
    <property type="match status" value="1"/>
</dbReference>
<protein>
    <submittedName>
        <fullName evidence="4">Isochorismatase family protein</fullName>
    </submittedName>
</protein>
<reference evidence="4 5" key="1">
    <citation type="submission" date="2015-03" db="EMBL/GenBank/DDBJ databases">
        <authorList>
            <consortium name="Pathogen Informatics"/>
        </authorList>
    </citation>
    <scope>NUCLEOTIDE SEQUENCE [LARGE SCALE GENOMIC DNA]</scope>
    <source>
        <strain evidence="4 5">SMRU737</strain>
    </source>
</reference>
<evidence type="ECO:0000256" key="2">
    <source>
        <dbReference type="ARBA" id="ARBA00022801"/>
    </source>
</evidence>
<keyword evidence="2" id="KW-0378">Hydrolase</keyword>
<comment type="similarity">
    <text evidence="1">Belongs to the isochorismatase family.</text>
</comment>
<evidence type="ECO:0000256" key="1">
    <source>
        <dbReference type="ARBA" id="ARBA00006336"/>
    </source>
</evidence>
<organism evidence="4 5">
    <name type="scientific">Streptococcus pseudopneumoniae</name>
    <dbReference type="NCBI Taxonomy" id="257758"/>
    <lineage>
        <taxon>Bacteria</taxon>
        <taxon>Bacillati</taxon>
        <taxon>Bacillota</taxon>
        <taxon>Bacilli</taxon>
        <taxon>Lactobacillales</taxon>
        <taxon>Streptococcaceae</taxon>
        <taxon>Streptococcus</taxon>
    </lineage>
</organism>
<dbReference type="PANTHER" id="PTHR43540">
    <property type="entry name" value="PEROXYUREIDOACRYLATE/UREIDOACRYLATE AMIDOHYDROLASE-RELATED"/>
    <property type="match status" value="1"/>
</dbReference>
<dbReference type="InterPro" id="IPR000868">
    <property type="entry name" value="Isochorismatase-like_dom"/>
</dbReference>
<dbReference type="GO" id="GO:0016787">
    <property type="term" value="F:hydrolase activity"/>
    <property type="evidence" value="ECO:0007669"/>
    <property type="project" value="UniProtKB-KW"/>
</dbReference>
<accession>A0A2N9ZYN2</accession>
<evidence type="ECO:0000313" key="5">
    <source>
        <dbReference type="Proteomes" id="UP000048179"/>
    </source>
</evidence>
<proteinExistence type="inferred from homology"/>
<name>A0A2N9ZYN2_9STRE</name>
<dbReference type="Proteomes" id="UP000048179">
    <property type="component" value="Unassembled WGS sequence"/>
</dbReference>
<dbReference type="Pfam" id="PF00857">
    <property type="entry name" value="Isochorismatase"/>
    <property type="match status" value="1"/>
</dbReference>
<dbReference type="InterPro" id="IPR036380">
    <property type="entry name" value="Isochorismatase-like_sf"/>
</dbReference>
<dbReference type="InterPro" id="IPR050272">
    <property type="entry name" value="Isochorismatase-like_hydrls"/>
</dbReference>
<evidence type="ECO:0000259" key="3">
    <source>
        <dbReference type="Pfam" id="PF00857"/>
    </source>
</evidence>
<dbReference type="AlphaFoldDB" id="A0A2N9ZYN2"/>
<evidence type="ECO:0000313" key="4">
    <source>
        <dbReference type="EMBL" id="CEY56726.1"/>
    </source>
</evidence>
<dbReference type="EMBL" id="CFGT01000002">
    <property type="protein sequence ID" value="CEY56726.1"/>
    <property type="molecule type" value="Genomic_DNA"/>
</dbReference>
<feature type="domain" description="Isochorismatase-like" evidence="3">
    <location>
        <begin position="3"/>
        <end position="140"/>
    </location>
</feature>
<dbReference type="RefSeq" id="WP_050223301.1">
    <property type="nucleotide sequence ID" value="NZ_CFGT01000002.1"/>
</dbReference>
<sequence length="175" mass="20033">MKALIILDCQKGMISGKQFDKELSNIKSLLDYIKEKKGIIISTKHIDYEPTSIIYFSDKSKSDLESFVESKSDYIIEKSTPNIFIQTDLLEILKKNNVDEVVICGFNAEYCCLFSAIIFNDRGFKVTYIEDATSSVNTPDTYEMPGLDIVDFVGCILDWSGLIEVLYYEEYLSKY</sequence>